<keyword evidence="3 11" id="KW-0812">Transmembrane</keyword>
<evidence type="ECO:0000313" key="14">
    <source>
        <dbReference type="EMBL" id="KAH1186604.1"/>
    </source>
</evidence>
<dbReference type="GO" id="GO:0009897">
    <property type="term" value="C:external side of plasma membrane"/>
    <property type="evidence" value="ECO:0007669"/>
    <property type="project" value="TreeGrafter"/>
</dbReference>
<evidence type="ECO:0000256" key="1">
    <source>
        <dbReference type="ARBA" id="ARBA00004479"/>
    </source>
</evidence>
<evidence type="ECO:0000256" key="3">
    <source>
        <dbReference type="ARBA" id="ARBA00022692"/>
    </source>
</evidence>
<feature type="domain" description="Ig-like" evidence="13">
    <location>
        <begin position="25"/>
        <end position="126"/>
    </location>
</feature>
<comment type="caution">
    <text evidence="14">The sequence shown here is derived from an EMBL/GenBank/DDBJ whole genome shotgun (WGS) entry which is preliminary data.</text>
</comment>
<evidence type="ECO:0000256" key="11">
    <source>
        <dbReference type="SAM" id="Phobius"/>
    </source>
</evidence>
<dbReference type="GO" id="GO:0050852">
    <property type="term" value="P:T cell receptor signaling pathway"/>
    <property type="evidence" value="ECO:0007669"/>
    <property type="project" value="TreeGrafter"/>
</dbReference>
<dbReference type="SUPFAM" id="SSF48726">
    <property type="entry name" value="Immunoglobulin"/>
    <property type="match status" value="2"/>
</dbReference>
<dbReference type="InterPro" id="IPR003879">
    <property type="entry name" value="Butyrophylin_SPRY"/>
</dbReference>
<dbReference type="InterPro" id="IPR043136">
    <property type="entry name" value="B30.2/SPRY_sf"/>
</dbReference>
<organism evidence="14 15">
    <name type="scientific">Mauremys mutica</name>
    <name type="common">yellowpond turtle</name>
    <dbReference type="NCBI Taxonomy" id="74926"/>
    <lineage>
        <taxon>Eukaryota</taxon>
        <taxon>Metazoa</taxon>
        <taxon>Chordata</taxon>
        <taxon>Craniata</taxon>
        <taxon>Vertebrata</taxon>
        <taxon>Euteleostomi</taxon>
        <taxon>Archelosauria</taxon>
        <taxon>Testudinata</taxon>
        <taxon>Testudines</taxon>
        <taxon>Cryptodira</taxon>
        <taxon>Durocryptodira</taxon>
        <taxon>Testudinoidea</taxon>
        <taxon>Geoemydidae</taxon>
        <taxon>Geoemydinae</taxon>
        <taxon>Mauremys</taxon>
    </lineage>
</organism>
<evidence type="ECO:0000256" key="2">
    <source>
        <dbReference type="ARBA" id="ARBA00007591"/>
    </source>
</evidence>
<keyword evidence="7" id="KW-1015">Disulfide bond</keyword>
<dbReference type="Proteomes" id="UP000827986">
    <property type="component" value="Unassembled WGS sequence"/>
</dbReference>
<dbReference type="CDD" id="cd13733">
    <property type="entry name" value="SPRY_PRY_C-I_1"/>
    <property type="match status" value="1"/>
</dbReference>
<keyword evidence="15" id="KW-1185">Reference proteome</keyword>
<dbReference type="Pfam" id="PF00622">
    <property type="entry name" value="SPRY"/>
    <property type="match status" value="1"/>
</dbReference>
<dbReference type="InterPro" id="IPR050504">
    <property type="entry name" value="IgSF_BTN/MOG"/>
</dbReference>
<dbReference type="GO" id="GO:1903037">
    <property type="term" value="P:regulation of leukocyte cell-cell adhesion"/>
    <property type="evidence" value="ECO:0007669"/>
    <property type="project" value="UniProtKB-ARBA"/>
</dbReference>
<name>A0A9D3XTN3_9SAUR</name>
<dbReference type="InterPro" id="IPR007110">
    <property type="entry name" value="Ig-like_dom"/>
</dbReference>
<dbReference type="SMART" id="SM00449">
    <property type="entry name" value="SPRY"/>
    <property type="match status" value="1"/>
</dbReference>
<comment type="subcellular location">
    <subcellularLocation>
        <location evidence="1">Membrane</location>
        <topology evidence="1">Single-pass type I membrane protein</topology>
    </subcellularLocation>
</comment>
<keyword evidence="6 11" id="KW-0472">Membrane</keyword>
<evidence type="ECO:0000256" key="8">
    <source>
        <dbReference type="ARBA" id="ARBA00023180"/>
    </source>
</evidence>
<evidence type="ECO:0000256" key="10">
    <source>
        <dbReference type="ARBA" id="ARBA00038221"/>
    </source>
</evidence>
<dbReference type="InterPro" id="IPR053896">
    <property type="entry name" value="BTN3A2-like_Ig-C"/>
</dbReference>
<dbReference type="SMART" id="SM00406">
    <property type="entry name" value="IGv"/>
    <property type="match status" value="1"/>
</dbReference>
<dbReference type="Pfam" id="PF13765">
    <property type="entry name" value="PRY"/>
    <property type="match status" value="1"/>
</dbReference>
<protein>
    <recommendedName>
        <fullName evidence="16">Butyrophilin subfamily 1 member A1-like</fullName>
    </recommendedName>
</protein>
<dbReference type="InterPro" id="IPR013783">
    <property type="entry name" value="Ig-like_fold"/>
</dbReference>
<dbReference type="InterPro" id="IPR003877">
    <property type="entry name" value="SPRY_dom"/>
</dbReference>
<dbReference type="FunFam" id="2.60.40.10:FF:000088">
    <property type="entry name" value="Butyrophilin subfamily 1 member A1"/>
    <property type="match status" value="1"/>
</dbReference>
<dbReference type="PROSITE" id="PS50188">
    <property type="entry name" value="B302_SPRY"/>
    <property type="match status" value="1"/>
</dbReference>
<keyword evidence="9" id="KW-0393">Immunoglobulin domain</keyword>
<dbReference type="InterPro" id="IPR013106">
    <property type="entry name" value="Ig_V-set"/>
</dbReference>
<dbReference type="OrthoDB" id="8897154at2759"/>
<keyword evidence="5 11" id="KW-1133">Transmembrane helix</keyword>
<dbReference type="PRINTS" id="PR01407">
    <property type="entry name" value="BUTYPHLNCDUF"/>
</dbReference>
<dbReference type="FunFam" id="2.60.120.920:FF:000004">
    <property type="entry name" value="Butyrophilin subfamily 1 member A1"/>
    <property type="match status" value="1"/>
</dbReference>
<dbReference type="GO" id="GO:0001817">
    <property type="term" value="P:regulation of cytokine production"/>
    <property type="evidence" value="ECO:0007669"/>
    <property type="project" value="TreeGrafter"/>
</dbReference>
<comment type="similarity">
    <text evidence="2">Belongs to the immunoglobulin superfamily. BTN/MOG family.</text>
</comment>
<dbReference type="SMART" id="SM00589">
    <property type="entry name" value="PRY"/>
    <property type="match status" value="1"/>
</dbReference>
<evidence type="ECO:0000256" key="9">
    <source>
        <dbReference type="ARBA" id="ARBA00023319"/>
    </source>
</evidence>
<proteinExistence type="inferred from homology"/>
<evidence type="ECO:0000256" key="4">
    <source>
        <dbReference type="ARBA" id="ARBA00022729"/>
    </source>
</evidence>
<evidence type="ECO:0008006" key="16">
    <source>
        <dbReference type="Google" id="ProtNLM"/>
    </source>
</evidence>
<evidence type="ECO:0000259" key="13">
    <source>
        <dbReference type="PROSITE" id="PS50835"/>
    </source>
</evidence>
<evidence type="ECO:0000313" key="15">
    <source>
        <dbReference type="Proteomes" id="UP000827986"/>
    </source>
</evidence>
<gene>
    <name evidence="14" type="ORF">KIL84_019353</name>
</gene>
<dbReference type="PANTHER" id="PTHR24100">
    <property type="entry name" value="BUTYROPHILIN"/>
    <property type="match status" value="1"/>
</dbReference>
<evidence type="ECO:0000259" key="12">
    <source>
        <dbReference type="PROSITE" id="PS50188"/>
    </source>
</evidence>
<dbReference type="EMBL" id="JAHDVG010000463">
    <property type="protein sequence ID" value="KAH1186604.1"/>
    <property type="molecule type" value="Genomic_DNA"/>
</dbReference>
<feature type="domain" description="B30.2/SPRY" evidence="12">
    <location>
        <begin position="272"/>
        <end position="471"/>
    </location>
</feature>
<dbReference type="Gene3D" id="2.60.40.10">
    <property type="entry name" value="Immunoglobulins"/>
    <property type="match status" value="2"/>
</dbReference>
<feature type="transmembrane region" description="Helical" evidence="11">
    <location>
        <begin position="244"/>
        <end position="266"/>
    </location>
</feature>
<dbReference type="InterPro" id="IPR006574">
    <property type="entry name" value="PRY"/>
</dbReference>
<dbReference type="InterPro" id="IPR013320">
    <property type="entry name" value="ConA-like_dom_sf"/>
</dbReference>
<keyword evidence="4" id="KW-0732">Signal</keyword>
<dbReference type="GO" id="GO:0050863">
    <property type="term" value="P:regulation of T cell activation"/>
    <property type="evidence" value="ECO:0007669"/>
    <property type="project" value="UniProtKB-ARBA"/>
</dbReference>
<comment type="similarity">
    <text evidence="10">Belongs to the SKINT family.</text>
</comment>
<evidence type="ECO:0000256" key="6">
    <source>
        <dbReference type="ARBA" id="ARBA00023136"/>
    </source>
</evidence>
<dbReference type="SMART" id="SM00409">
    <property type="entry name" value="IG"/>
    <property type="match status" value="1"/>
</dbReference>
<dbReference type="InterPro" id="IPR036179">
    <property type="entry name" value="Ig-like_dom_sf"/>
</dbReference>
<keyword evidence="8" id="KW-0325">Glycoprotein</keyword>
<dbReference type="GO" id="GO:0042110">
    <property type="term" value="P:T cell activation"/>
    <property type="evidence" value="ECO:0007669"/>
    <property type="project" value="UniProtKB-ARBA"/>
</dbReference>
<sequence>MELSAGSELWAFAFFCRVGILVSSESFTLKGSDSPVIATVGTDVILPCQLSPRTSAKQMEVRWHSSEIPGLTHHYVNGQDAPQKQNAHYRGRTELFKEELPNGNVSLLLKKVQVADGGSYVCFIGNKLNYFEGLVELKVGAVGTGPTISVHRSQDQAVTLTCSSEGWYPEPAILWTDMHGQRQNSTVSSVKDVQGLHNTQSHVDVKDNKNQVLVCQLQSNFWDQTRQSALQLSSDLFPYDKHPYVVTTVIFCLLFIILGVITGFVFKTERESKGKLQIAKELLKAQNSAVQIRLDPKTAHPNLHISSNFLHVNHTDQKQAVTDTPERFDEWACVLGSETLQAEKEYYWEVHVGNKTDWDLGVTNGKANRKGWQDLKPENGYWGIRFFNSTDYIAFVESPVKLRLGKQPEVVGIHLNGKAQSLNFYDVSEMSHIYTFRLKSSLDVYPYFCPGLNKNGKNKDPLKLRFLSHGYCDLMSSNSIPSPPTSTLELLGSTKGKDVATEHSSLNNSDDVTVPFLHQASCRQKQEPSAPSGNVHNCVQVLS</sequence>
<dbReference type="Pfam" id="PF22705">
    <property type="entry name" value="C2-set_3"/>
    <property type="match status" value="1"/>
</dbReference>
<dbReference type="Gene3D" id="2.60.120.920">
    <property type="match status" value="1"/>
</dbReference>
<evidence type="ECO:0000256" key="5">
    <source>
        <dbReference type="ARBA" id="ARBA00022989"/>
    </source>
</evidence>
<dbReference type="GO" id="GO:0005102">
    <property type="term" value="F:signaling receptor binding"/>
    <property type="evidence" value="ECO:0007669"/>
    <property type="project" value="TreeGrafter"/>
</dbReference>
<dbReference type="SUPFAM" id="SSF49899">
    <property type="entry name" value="Concanavalin A-like lectins/glucanases"/>
    <property type="match status" value="1"/>
</dbReference>
<dbReference type="PROSITE" id="PS50835">
    <property type="entry name" value="IG_LIKE"/>
    <property type="match status" value="2"/>
</dbReference>
<dbReference type="InterPro" id="IPR003599">
    <property type="entry name" value="Ig_sub"/>
</dbReference>
<dbReference type="FunFam" id="2.60.40.10:FF:000142">
    <property type="entry name" value="V-set domain-containing T-cell activation inhibitor 1"/>
    <property type="match status" value="1"/>
</dbReference>
<dbReference type="Pfam" id="PF07686">
    <property type="entry name" value="V-set"/>
    <property type="match status" value="1"/>
</dbReference>
<reference evidence="14" key="1">
    <citation type="submission" date="2021-09" db="EMBL/GenBank/DDBJ databases">
        <title>The genome of Mauremys mutica provides insights into the evolution of semi-aquatic lifestyle.</title>
        <authorList>
            <person name="Gong S."/>
            <person name="Gao Y."/>
        </authorList>
    </citation>
    <scope>NUCLEOTIDE SEQUENCE</scope>
    <source>
        <strain evidence="14">MM-2020</strain>
        <tissue evidence="14">Muscle</tissue>
    </source>
</reference>
<feature type="domain" description="Ig-like" evidence="13">
    <location>
        <begin position="146"/>
        <end position="233"/>
    </location>
</feature>
<dbReference type="AlphaFoldDB" id="A0A9D3XTN3"/>
<accession>A0A9D3XTN3</accession>
<evidence type="ECO:0000256" key="7">
    <source>
        <dbReference type="ARBA" id="ARBA00023157"/>
    </source>
</evidence>
<dbReference type="InterPro" id="IPR001870">
    <property type="entry name" value="B30.2/SPRY"/>
</dbReference>